<dbReference type="GO" id="GO:0016020">
    <property type="term" value="C:membrane"/>
    <property type="evidence" value="ECO:0007669"/>
    <property type="project" value="UniProtKB-SubCell"/>
</dbReference>
<organism evidence="6 7">
    <name type="scientific">Polyplax serrata</name>
    <name type="common">Common mouse louse</name>
    <dbReference type="NCBI Taxonomy" id="468196"/>
    <lineage>
        <taxon>Eukaryota</taxon>
        <taxon>Metazoa</taxon>
        <taxon>Ecdysozoa</taxon>
        <taxon>Arthropoda</taxon>
        <taxon>Hexapoda</taxon>
        <taxon>Insecta</taxon>
        <taxon>Pterygota</taxon>
        <taxon>Neoptera</taxon>
        <taxon>Paraneoptera</taxon>
        <taxon>Psocodea</taxon>
        <taxon>Troctomorpha</taxon>
        <taxon>Phthiraptera</taxon>
        <taxon>Anoplura</taxon>
        <taxon>Polyplacidae</taxon>
        <taxon>Polyplax</taxon>
    </lineage>
</organism>
<keyword evidence="4 5" id="KW-0472">Membrane</keyword>
<proteinExistence type="predicted"/>
<evidence type="ECO:0000256" key="1">
    <source>
        <dbReference type="ARBA" id="ARBA00004370"/>
    </source>
</evidence>
<dbReference type="GO" id="GO:0001671">
    <property type="term" value="F:ATPase activator activity"/>
    <property type="evidence" value="ECO:0007669"/>
    <property type="project" value="InterPro"/>
</dbReference>
<dbReference type="InterPro" id="IPR038599">
    <property type="entry name" value="LAP1C-like_C_sf"/>
</dbReference>
<reference evidence="6 7" key="1">
    <citation type="submission" date="2023-10" db="EMBL/GenBank/DDBJ databases">
        <title>Genomes of two closely related lineages of the louse Polyplax serrata with different host specificities.</title>
        <authorList>
            <person name="Martinu J."/>
            <person name="Tarabai H."/>
            <person name="Stefka J."/>
            <person name="Hypsa V."/>
        </authorList>
    </citation>
    <scope>NUCLEOTIDE SEQUENCE [LARGE SCALE GENOMIC DNA]</scope>
    <source>
        <strain evidence="6">HR10_N</strain>
    </source>
</reference>
<dbReference type="EMBL" id="JAWJWE010000005">
    <property type="protein sequence ID" value="KAK6634572.1"/>
    <property type="molecule type" value="Genomic_DNA"/>
</dbReference>
<name>A0AAN8S4A1_POLSC</name>
<dbReference type="InterPro" id="IPR008662">
    <property type="entry name" value="TOIP1/2"/>
</dbReference>
<evidence type="ECO:0000256" key="3">
    <source>
        <dbReference type="ARBA" id="ARBA00022989"/>
    </source>
</evidence>
<evidence type="ECO:0000256" key="5">
    <source>
        <dbReference type="SAM" id="Phobius"/>
    </source>
</evidence>
<evidence type="ECO:0000313" key="6">
    <source>
        <dbReference type="EMBL" id="KAK6634572.1"/>
    </source>
</evidence>
<sequence length="255" mass="29279">MYNKVEEEQYLYCVKCKKELTFVGGTDSFLRLQDVLDSVKLKKIERLENTETLSGVHCPKCEKCACVIRSKNSESIKKETSERSKNSPLLFCLVPFICVLVASMGIFPNISVWKQEPVNETIGRNIIELRKNFPSQRNETWRGILGALTSDLATPKVLLFLYSDAELTCKCLVKQLAEIFNDENSKEKFIKFNDILDNDNDYGDMLDKVRSVIRKNKVLHVHLNSVSVRMANIFHPVCDESYSQENPVLIIFTLR</sequence>
<comment type="subcellular location">
    <subcellularLocation>
        <location evidence="1">Membrane</location>
    </subcellularLocation>
</comment>
<keyword evidence="3 5" id="KW-1133">Transmembrane helix</keyword>
<dbReference type="PANTHER" id="PTHR18843:SF7">
    <property type="entry name" value="LAMINA-ASSOCIATED POLYPEPTIDE 1B ISOFORM 1-RELATED"/>
    <property type="match status" value="1"/>
</dbReference>
<feature type="transmembrane region" description="Helical" evidence="5">
    <location>
        <begin position="87"/>
        <end position="107"/>
    </location>
</feature>
<evidence type="ECO:0000256" key="2">
    <source>
        <dbReference type="ARBA" id="ARBA00022692"/>
    </source>
</evidence>
<protein>
    <submittedName>
        <fullName evidence="6">Uncharacterized protein</fullName>
    </submittedName>
</protein>
<accession>A0AAN8S4A1</accession>
<comment type="caution">
    <text evidence="6">The sequence shown here is derived from an EMBL/GenBank/DDBJ whole genome shotgun (WGS) entry which is preliminary data.</text>
</comment>
<evidence type="ECO:0000256" key="4">
    <source>
        <dbReference type="ARBA" id="ARBA00023136"/>
    </source>
</evidence>
<gene>
    <name evidence="6" type="ORF">RUM43_011973</name>
</gene>
<dbReference type="AlphaFoldDB" id="A0AAN8S4A1"/>
<dbReference type="PANTHER" id="PTHR18843">
    <property type="entry name" value="TORSIN-1A-INTERACTING PROTEIN"/>
    <property type="match status" value="1"/>
</dbReference>
<evidence type="ECO:0000313" key="7">
    <source>
        <dbReference type="Proteomes" id="UP001372834"/>
    </source>
</evidence>
<dbReference type="Gene3D" id="3.40.50.12190">
    <property type="match status" value="1"/>
</dbReference>
<dbReference type="GO" id="GO:0061024">
    <property type="term" value="P:membrane organization"/>
    <property type="evidence" value="ECO:0007669"/>
    <property type="project" value="TreeGrafter"/>
</dbReference>
<keyword evidence="2 5" id="KW-0812">Transmembrane</keyword>
<dbReference type="Proteomes" id="UP001372834">
    <property type="component" value="Unassembled WGS sequence"/>
</dbReference>